<dbReference type="InterPro" id="IPR006480">
    <property type="entry name" value="Phage_holin_4_1"/>
</dbReference>
<comment type="caution">
    <text evidence="6">The sequence shown here is derived from an EMBL/GenBank/DDBJ whole genome shotgun (WGS) entry which is preliminary data.</text>
</comment>
<comment type="subcellular location">
    <subcellularLocation>
        <location evidence="1">Membrane</location>
        <topology evidence="1">Multi-pass membrane protein</topology>
    </subcellularLocation>
</comment>
<keyword evidence="7" id="KW-1185">Reference proteome</keyword>
<dbReference type="EMBL" id="JACOPK010000004">
    <property type="protein sequence ID" value="MBC5695442.1"/>
    <property type="molecule type" value="Genomic_DNA"/>
</dbReference>
<sequence>MENVAHFKAAIAAIIAILTALWGWFGWLVVLFIFCMAVDFLTGSAVACRAGKWSSPAARDGIWHKCGSIVVVIVAGVADLLIGTLIGHIPGVTLPFEYTVLLCPMVVVWYTLTELGSIVENAVALGAPVPQWLQKALAAAKDAVDKLGEEND</sequence>
<name>A0ABR7GMA1_9FIRM</name>
<evidence type="ECO:0000256" key="2">
    <source>
        <dbReference type="ARBA" id="ARBA00022692"/>
    </source>
</evidence>
<dbReference type="RefSeq" id="WP_186969701.1">
    <property type="nucleotide sequence ID" value="NZ_JACOPK010000004.1"/>
</dbReference>
<proteinExistence type="predicted"/>
<evidence type="ECO:0000256" key="3">
    <source>
        <dbReference type="ARBA" id="ARBA00022989"/>
    </source>
</evidence>
<dbReference type="NCBIfam" id="TIGR01593">
    <property type="entry name" value="holin_tox_secr"/>
    <property type="match status" value="1"/>
</dbReference>
<evidence type="ECO:0000313" key="6">
    <source>
        <dbReference type="EMBL" id="MBC5695442.1"/>
    </source>
</evidence>
<evidence type="ECO:0000256" key="4">
    <source>
        <dbReference type="ARBA" id="ARBA00023136"/>
    </source>
</evidence>
<protein>
    <submittedName>
        <fullName evidence="6">Phage holin family protein</fullName>
    </submittedName>
</protein>
<feature type="transmembrane region" description="Helical" evidence="5">
    <location>
        <begin position="7"/>
        <end position="25"/>
    </location>
</feature>
<feature type="transmembrane region" description="Helical" evidence="5">
    <location>
        <begin position="69"/>
        <end position="89"/>
    </location>
</feature>
<reference evidence="6 7" key="1">
    <citation type="submission" date="2020-08" db="EMBL/GenBank/DDBJ databases">
        <title>Genome public.</title>
        <authorList>
            <person name="Liu C."/>
            <person name="Sun Q."/>
        </authorList>
    </citation>
    <scope>NUCLEOTIDE SEQUENCE [LARGE SCALE GENOMIC DNA]</scope>
    <source>
        <strain evidence="6 7">M2</strain>
    </source>
</reference>
<evidence type="ECO:0000256" key="1">
    <source>
        <dbReference type="ARBA" id="ARBA00004141"/>
    </source>
</evidence>
<keyword evidence="2 5" id="KW-0812">Transmembrane</keyword>
<dbReference type="Pfam" id="PF05105">
    <property type="entry name" value="Phage_holin_4_1"/>
    <property type="match status" value="1"/>
</dbReference>
<accession>A0ABR7GMA1</accession>
<gene>
    <name evidence="6" type="ORF">H8S02_05705</name>
</gene>
<evidence type="ECO:0000256" key="5">
    <source>
        <dbReference type="SAM" id="Phobius"/>
    </source>
</evidence>
<keyword evidence="3 5" id="KW-1133">Transmembrane helix</keyword>
<evidence type="ECO:0000313" key="7">
    <source>
        <dbReference type="Proteomes" id="UP000641741"/>
    </source>
</evidence>
<dbReference type="Proteomes" id="UP000641741">
    <property type="component" value="Unassembled WGS sequence"/>
</dbReference>
<keyword evidence="4 5" id="KW-0472">Membrane</keyword>
<organism evidence="6 7">
    <name type="scientific">Agathobaculum hominis</name>
    <dbReference type="NCBI Taxonomy" id="2763014"/>
    <lineage>
        <taxon>Bacteria</taxon>
        <taxon>Bacillati</taxon>
        <taxon>Bacillota</taxon>
        <taxon>Clostridia</taxon>
        <taxon>Eubacteriales</taxon>
        <taxon>Butyricicoccaceae</taxon>
        <taxon>Agathobaculum</taxon>
    </lineage>
</organism>